<evidence type="ECO:0000259" key="2">
    <source>
        <dbReference type="Pfam" id="PF03537"/>
    </source>
</evidence>
<dbReference type="PANTHER" id="PTHR35273">
    <property type="entry name" value="ALPHA-1,4 POLYGALACTOSAMINIDASE, PUTATIVE (AFU_ORTHOLOGUE AFUA_3G07890)-RELATED"/>
    <property type="match status" value="1"/>
</dbReference>
<dbReference type="PROSITE" id="PS51318">
    <property type="entry name" value="TAT"/>
    <property type="match status" value="1"/>
</dbReference>
<feature type="chain" id="PRO_5026127390" description="Glycoside-hydrolase family GH114 TIM-barrel domain-containing protein" evidence="1">
    <location>
        <begin position="38"/>
        <end position="277"/>
    </location>
</feature>
<name>A0A6I8LL88_9PSEU</name>
<dbReference type="PROSITE" id="PS51257">
    <property type="entry name" value="PROKAR_LIPOPROTEIN"/>
    <property type="match status" value="1"/>
</dbReference>
<feature type="signal peptide" evidence="1">
    <location>
        <begin position="1"/>
        <end position="37"/>
    </location>
</feature>
<evidence type="ECO:0000313" key="3">
    <source>
        <dbReference type="EMBL" id="VVJ17801.1"/>
    </source>
</evidence>
<dbReference type="RefSeq" id="WP_230862481.1">
    <property type="nucleotide sequence ID" value="NZ_CABVGP010000001.1"/>
</dbReference>
<dbReference type="EMBL" id="CABVGP010000001">
    <property type="protein sequence ID" value="VVJ17801.1"/>
    <property type="molecule type" value="Genomic_DNA"/>
</dbReference>
<dbReference type="Proteomes" id="UP000399805">
    <property type="component" value="Unassembled WGS sequence"/>
</dbReference>
<gene>
    <name evidence="3" type="ORF">AA23TX_02822</name>
</gene>
<keyword evidence="1" id="KW-0732">Signal</keyword>
<dbReference type="InterPro" id="IPR004352">
    <property type="entry name" value="GH114_TIM-barrel"/>
</dbReference>
<dbReference type="Gene3D" id="3.20.20.70">
    <property type="entry name" value="Aldolase class I"/>
    <property type="match status" value="1"/>
</dbReference>
<reference evidence="3 4" key="1">
    <citation type="submission" date="2019-09" db="EMBL/GenBank/DDBJ databases">
        <authorList>
            <person name="Leyn A S."/>
        </authorList>
    </citation>
    <scope>NUCLEOTIDE SEQUENCE [LARGE SCALE GENOMIC DNA]</scope>
    <source>
        <strain evidence="3">AA231_1</strain>
    </source>
</reference>
<dbReference type="InterPro" id="IPR017853">
    <property type="entry name" value="GH"/>
</dbReference>
<dbReference type="Pfam" id="PF03537">
    <property type="entry name" value="Glyco_hydro_114"/>
    <property type="match status" value="1"/>
</dbReference>
<protein>
    <recommendedName>
        <fullName evidence="2">Glycoside-hydrolase family GH114 TIM-barrel domain-containing protein</fullName>
    </recommendedName>
</protein>
<dbReference type="PANTHER" id="PTHR35273:SF2">
    <property type="entry name" value="ALPHA-GALACTOSIDASE"/>
    <property type="match status" value="1"/>
</dbReference>
<feature type="domain" description="Glycoside-hydrolase family GH114 TIM-barrel" evidence="2">
    <location>
        <begin position="54"/>
        <end position="265"/>
    </location>
</feature>
<proteinExistence type="predicted"/>
<dbReference type="InterPro" id="IPR006311">
    <property type="entry name" value="TAT_signal"/>
</dbReference>
<dbReference type="InterPro" id="IPR013785">
    <property type="entry name" value="Aldolase_TIM"/>
</dbReference>
<evidence type="ECO:0000313" key="4">
    <source>
        <dbReference type="Proteomes" id="UP000399805"/>
    </source>
</evidence>
<dbReference type="AlphaFoldDB" id="A0A6I8LL88"/>
<accession>A0A6I8LL88</accession>
<evidence type="ECO:0000256" key="1">
    <source>
        <dbReference type="SAM" id="SignalP"/>
    </source>
</evidence>
<dbReference type="SUPFAM" id="SSF51445">
    <property type="entry name" value="(Trans)glycosidases"/>
    <property type="match status" value="1"/>
</dbReference>
<organism evidence="3 4">
    <name type="scientific">Amycolatopsis camponoti</name>
    <dbReference type="NCBI Taxonomy" id="2606593"/>
    <lineage>
        <taxon>Bacteria</taxon>
        <taxon>Bacillati</taxon>
        <taxon>Actinomycetota</taxon>
        <taxon>Actinomycetes</taxon>
        <taxon>Pseudonocardiales</taxon>
        <taxon>Pseudonocardiaceae</taxon>
        <taxon>Amycolatopsis</taxon>
    </lineage>
</organism>
<sequence>MPTIIRSSMMPSSRVQFLAGAALAAVVVAGTACSASAAPAGTQAVTPPPVKAGFDYQIGGAYTPASDVKVVSRDHTAQPAAGLYNICYVNAFQAQPGAEGEWNDLLLRDANGKVVIDEDWGEALLDLRTADKRTRVAAKVNTWVDDCAAKGYQAIEPDNYDSYTRSKGLLTDGNAQAYIRLLSAHAHAKGLAIAQKNTSELSDQRQANGLDFAIAEECGQQKNCGEFTPAFGDHVIVIEYTDSGLKTACSRWSSLSIVRRDLDVVPKGEAGYVRKTC</sequence>
<keyword evidence="4" id="KW-1185">Reference proteome</keyword>